<protein>
    <submittedName>
        <fullName evidence="2">Uncharacterized protein</fullName>
    </submittedName>
</protein>
<evidence type="ECO:0000313" key="3">
    <source>
        <dbReference type="Proteomes" id="UP000461730"/>
    </source>
</evidence>
<feature type="signal peptide" evidence="1">
    <location>
        <begin position="1"/>
        <end position="22"/>
    </location>
</feature>
<reference evidence="2 3" key="1">
    <citation type="submission" date="2019-12" db="EMBL/GenBank/DDBJ databases">
        <title>Chitinophaga sp. strain ysch24 (GDMCC 1.1355), whole genome shotgun sequence.</title>
        <authorList>
            <person name="Zhang X."/>
        </authorList>
    </citation>
    <scope>NUCLEOTIDE SEQUENCE [LARGE SCALE GENOMIC DNA]</scope>
    <source>
        <strain evidence="3">ysch24</strain>
    </source>
</reference>
<keyword evidence="3" id="KW-1185">Reference proteome</keyword>
<dbReference type="AlphaFoldDB" id="A0A7K1UC97"/>
<evidence type="ECO:0000256" key="1">
    <source>
        <dbReference type="SAM" id="SignalP"/>
    </source>
</evidence>
<dbReference type="Proteomes" id="UP000461730">
    <property type="component" value="Unassembled WGS sequence"/>
</dbReference>
<keyword evidence="1" id="KW-0732">Signal</keyword>
<gene>
    <name evidence="2" type="ORF">GO493_27180</name>
</gene>
<sequence>MKNIFLLLCLSLFLLPVTYAQAPLSNLEGNASSITSKLGTALSLTDVQKPKILDVVTAFLKQRANILPLARDNEKAYDTKLNSFHNGFYRKLKAILKPEQYEQFLQLKPPTNDGTNVLSQLFY</sequence>
<proteinExistence type="predicted"/>
<feature type="chain" id="PRO_5029789556" evidence="1">
    <location>
        <begin position="23"/>
        <end position="123"/>
    </location>
</feature>
<comment type="caution">
    <text evidence="2">The sequence shown here is derived from an EMBL/GenBank/DDBJ whole genome shotgun (WGS) entry which is preliminary data.</text>
</comment>
<dbReference type="EMBL" id="WRXN01000017">
    <property type="protein sequence ID" value="MVT11973.1"/>
    <property type="molecule type" value="Genomic_DNA"/>
</dbReference>
<accession>A0A7K1UC97</accession>
<evidence type="ECO:0000313" key="2">
    <source>
        <dbReference type="EMBL" id="MVT11973.1"/>
    </source>
</evidence>
<dbReference type="RefSeq" id="WP_157309390.1">
    <property type="nucleotide sequence ID" value="NZ_WRXN01000017.1"/>
</dbReference>
<organism evidence="2 3">
    <name type="scientific">Chitinophaga tropicalis</name>
    <dbReference type="NCBI Taxonomy" id="2683588"/>
    <lineage>
        <taxon>Bacteria</taxon>
        <taxon>Pseudomonadati</taxon>
        <taxon>Bacteroidota</taxon>
        <taxon>Chitinophagia</taxon>
        <taxon>Chitinophagales</taxon>
        <taxon>Chitinophagaceae</taxon>
        <taxon>Chitinophaga</taxon>
    </lineage>
</organism>
<name>A0A7K1UC97_9BACT</name>